<evidence type="ECO:0000313" key="2">
    <source>
        <dbReference type="Proteomes" id="UP000322110"/>
    </source>
</evidence>
<protein>
    <submittedName>
        <fullName evidence="1">Uncharacterized protein</fullName>
    </submittedName>
</protein>
<reference evidence="1 2" key="1">
    <citation type="journal article" date="2015" name="Int. J. Syst. Evol. Microbiol.">
        <title>Roseomonas oryzae sp. nov., isolated from paddy rhizosphere soil.</title>
        <authorList>
            <person name="Ramaprasad E.V."/>
            <person name="Sasikala Ch."/>
            <person name="Ramana Ch.V."/>
        </authorList>
    </citation>
    <scope>NUCLEOTIDE SEQUENCE [LARGE SCALE GENOMIC DNA]</scope>
    <source>
        <strain evidence="1 2">KCTC 42542</strain>
    </source>
</reference>
<name>A0A5B2TJL7_9PROT</name>
<sequence>MMVPSLPGLAGSGQALRIVGPGYADRLQHLRDGAALVQGPSGMFADAAANTPRFQGGPNRLLVEDARTNLVRNPRGEGASIGSGITRLPAYWQIDGTVPTIHVIGTGTEDGLPFVELRFVGSSTFALRFEGGSMPLVTSGQTYVSSFFLRLTGGSLSNLLLQNNLIAGGNVQSSLALMPLNAPLGQQRSAHAWTYSGGAAALASRLRAQSSGSFDITLRLAAPQLEAGFSATSPILPAAEARIAALRTADRPVWAPALPWAPSGTLILHAMLPQPAPPNAEQGLLQLDDGGDQNRLVLANAAGGNTIQARLVGSGTDLGMVAGGTVAPGTAFRAALAWSPDGMALCLDGGIVRSVAGGPSSSLTRLLVGHASAALNRAANGEIAALDYSAARLPDASLQALTAAG</sequence>
<gene>
    <name evidence="1" type="ORF">F0Q34_03000</name>
</gene>
<dbReference type="OrthoDB" id="7260461at2"/>
<comment type="caution">
    <text evidence="1">The sequence shown here is derived from an EMBL/GenBank/DDBJ whole genome shotgun (WGS) entry which is preliminary data.</text>
</comment>
<dbReference type="Proteomes" id="UP000322110">
    <property type="component" value="Unassembled WGS sequence"/>
</dbReference>
<organism evidence="1 2">
    <name type="scientific">Teichococcus oryzae</name>
    <dbReference type="NCBI Taxonomy" id="1608942"/>
    <lineage>
        <taxon>Bacteria</taxon>
        <taxon>Pseudomonadati</taxon>
        <taxon>Pseudomonadota</taxon>
        <taxon>Alphaproteobacteria</taxon>
        <taxon>Acetobacterales</taxon>
        <taxon>Roseomonadaceae</taxon>
        <taxon>Roseomonas</taxon>
    </lineage>
</organism>
<accession>A0A5B2TJL7</accession>
<proteinExistence type="predicted"/>
<dbReference type="EMBL" id="VUKA01000001">
    <property type="protein sequence ID" value="KAA2214682.1"/>
    <property type="molecule type" value="Genomic_DNA"/>
</dbReference>
<dbReference type="AlphaFoldDB" id="A0A5B2TJL7"/>
<dbReference type="RefSeq" id="WP_149810637.1">
    <property type="nucleotide sequence ID" value="NZ_VUKA01000001.1"/>
</dbReference>
<keyword evidence="2" id="KW-1185">Reference proteome</keyword>
<evidence type="ECO:0000313" key="1">
    <source>
        <dbReference type="EMBL" id="KAA2214682.1"/>
    </source>
</evidence>